<dbReference type="Proteomes" id="UP000557772">
    <property type="component" value="Unassembled WGS sequence"/>
</dbReference>
<dbReference type="EMBL" id="JABENB010000003">
    <property type="protein sequence ID" value="NNG41209.1"/>
    <property type="molecule type" value="Genomic_DNA"/>
</dbReference>
<dbReference type="RefSeq" id="WP_171158307.1">
    <property type="nucleotide sequence ID" value="NZ_JABENB010000003.1"/>
</dbReference>
<dbReference type="AlphaFoldDB" id="A0A849ALI3"/>
<proteinExistence type="predicted"/>
<dbReference type="Pfam" id="PF05117">
    <property type="entry name" value="DUF695"/>
    <property type="match status" value="1"/>
</dbReference>
<sequence>MAFFGKRRDDPAAAIDAFWAWWADGGSRTIAMDTAGPETAIELSKRVAAIEEGLAWELARGRESAHLLVVTAAGDPELRAVARRWLRRAPEADLVWSYADSRQPVADLAGHGIEIDDVQVGLDDARVGVRRQGSRVDVTFYHPRLADLREQQRLSISFLALDAALGEEATETWIGELVTSTEPPLDGFGLAGLRAVVRDLREEFTAADGEPQWLVLQGSGPKGPVSAVAQVPLAAAWAPHLDSHIVVAAPYAQKDDNDLPSNGSLTALRRLQDHITDRLEGQGRVVARESSGGTCLLHVYAEGSTPAADQVRAAVAGWPDGKVKVSVEADPGWAGVAHLRG</sequence>
<accession>A0A849ALI3</accession>
<gene>
    <name evidence="2" type="ORF">HJ588_18265</name>
</gene>
<reference evidence="2 3" key="1">
    <citation type="submission" date="2020-05" db="EMBL/GenBank/DDBJ databases">
        <title>Flexivirga sp. ID2601S isolated from air conditioner.</title>
        <authorList>
            <person name="Kim D.H."/>
        </authorList>
    </citation>
    <scope>NUCLEOTIDE SEQUENCE [LARGE SCALE GENOMIC DNA]</scope>
    <source>
        <strain evidence="2 3">ID2601S</strain>
    </source>
</reference>
<evidence type="ECO:0000259" key="1">
    <source>
        <dbReference type="Pfam" id="PF05117"/>
    </source>
</evidence>
<evidence type="ECO:0000313" key="3">
    <source>
        <dbReference type="Proteomes" id="UP000557772"/>
    </source>
</evidence>
<feature type="domain" description="DUF695" evidence="1">
    <location>
        <begin position="234"/>
        <end position="334"/>
    </location>
</feature>
<organism evidence="2 3">
    <name type="scientific">Flexivirga aerilata</name>
    <dbReference type="NCBI Taxonomy" id="1656889"/>
    <lineage>
        <taxon>Bacteria</taxon>
        <taxon>Bacillati</taxon>
        <taxon>Actinomycetota</taxon>
        <taxon>Actinomycetes</taxon>
        <taxon>Micrococcales</taxon>
        <taxon>Dermacoccaceae</taxon>
        <taxon>Flexivirga</taxon>
    </lineage>
</organism>
<comment type="caution">
    <text evidence="2">The sequence shown here is derived from an EMBL/GenBank/DDBJ whole genome shotgun (WGS) entry which is preliminary data.</text>
</comment>
<protein>
    <submittedName>
        <fullName evidence="2">DUF695 domain-containing protein</fullName>
    </submittedName>
</protein>
<keyword evidence="3" id="KW-1185">Reference proteome</keyword>
<dbReference type="InterPro" id="IPR016097">
    <property type="entry name" value="DUF695"/>
</dbReference>
<name>A0A849ALI3_9MICO</name>
<evidence type="ECO:0000313" key="2">
    <source>
        <dbReference type="EMBL" id="NNG41209.1"/>
    </source>
</evidence>